<evidence type="ECO:0000313" key="11">
    <source>
        <dbReference type="Proteomes" id="UP000829720"/>
    </source>
</evidence>
<dbReference type="FunFam" id="2.60.120.920:FF:000004">
    <property type="entry name" value="Butyrophilin subfamily 1 member A1"/>
    <property type="match status" value="1"/>
</dbReference>
<feature type="coiled-coil region" evidence="5">
    <location>
        <begin position="445"/>
        <end position="483"/>
    </location>
</feature>
<dbReference type="SMART" id="SM00336">
    <property type="entry name" value="BBOX"/>
    <property type="match status" value="1"/>
</dbReference>
<dbReference type="Pfam" id="PF13765">
    <property type="entry name" value="PRY"/>
    <property type="match status" value="1"/>
</dbReference>
<evidence type="ECO:0000259" key="8">
    <source>
        <dbReference type="PROSITE" id="PS50119"/>
    </source>
</evidence>
<feature type="domain" description="B box-type" evidence="8">
    <location>
        <begin position="336"/>
        <end position="376"/>
    </location>
</feature>
<feature type="region of interest" description="Disordered" evidence="6">
    <location>
        <begin position="110"/>
        <end position="133"/>
    </location>
</feature>
<dbReference type="InterPro" id="IPR001841">
    <property type="entry name" value="Znf_RING"/>
</dbReference>
<feature type="region of interest" description="Disordered" evidence="6">
    <location>
        <begin position="199"/>
        <end position="321"/>
    </location>
</feature>
<feature type="compositionally biased region" description="Low complexity" evidence="6">
    <location>
        <begin position="274"/>
        <end position="286"/>
    </location>
</feature>
<evidence type="ECO:0000256" key="1">
    <source>
        <dbReference type="ARBA" id="ARBA00022723"/>
    </source>
</evidence>
<evidence type="ECO:0000259" key="9">
    <source>
        <dbReference type="PROSITE" id="PS50188"/>
    </source>
</evidence>
<keyword evidence="11" id="KW-1185">Reference proteome</keyword>
<organism evidence="10 11">
    <name type="scientific">Albula goreensis</name>
    <dbReference type="NCBI Taxonomy" id="1534307"/>
    <lineage>
        <taxon>Eukaryota</taxon>
        <taxon>Metazoa</taxon>
        <taxon>Chordata</taxon>
        <taxon>Craniata</taxon>
        <taxon>Vertebrata</taxon>
        <taxon>Euteleostomi</taxon>
        <taxon>Actinopterygii</taxon>
        <taxon>Neopterygii</taxon>
        <taxon>Teleostei</taxon>
        <taxon>Albuliformes</taxon>
        <taxon>Albulidae</taxon>
        <taxon>Albula</taxon>
    </lineage>
</organism>
<dbReference type="InterPro" id="IPR050143">
    <property type="entry name" value="TRIM/RBCC"/>
</dbReference>
<dbReference type="GO" id="GO:0008270">
    <property type="term" value="F:zinc ion binding"/>
    <property type="evidence" value="ECO:0007669"/>
    <property type="project" value="UniProtKB-KW"/>
</dbReference>
<dbReference type="Pfam" id="PF00643">
    <property type="entry name" value="zf-B_box"/>
    <property type="match status" value="1"/>
</dbReference>
<feature type="compositionally biased region" description="Gly residues" evidence="6">
    <location>
        <begin position="111"/>
        <end position="122"/>
    </location>
</feature>
<dbReference type="InterPro" id="IPR006574">
    <property type="entry name" value="PRY"/>
</dbReference>
<dbReference type="PROSITE" id="PS50188">
    <property type="entry name" value="B302_SPRY"/>
    <property type="match status" value="1"/>
</dbReference>
<dbReference type="AlphaFoldDB" id="A0A8T3CW73"/>
<reference evidence="10" key="1">
    <citation type="submission" date="2021-01" db="EMBL/GenBank/DDBJ databases">
        <authorList>
            <person name="Zahm M."/>
            <person name="Roques C."/>
            <person name="Cabau C."/>
            <person name="Klopp C."/>
            <person name="Donnadieu C."/>
            <person name="Jouanno E."/>
            <person name="Lampietro C."/>
            <person name="Louis A."/>
            <person name="Herpin A."/>
            <person name="Echchiki A."/>
            <person name="Berthelot C."/>
            <person name="Parey E."/>
            <person name="Roest-Crollius H."/>
            <person name="Braasch I."/>
            <person name="Postlethwait J."/>
            <person name="Bobe J."/>
            <person name="Montfort J."/>
            <person name="Bouchez O."/>
            <person name="Begum T."/>
            <person name="Mejri S."/>
            <person name="Adams A."/>
            <person name="Chen W.-J."/>
            <person name="Guiguen Y."/>
        </authorList>
    </citation>
    <scope>NUCLEOTIDE SEQUENCE</scope>
    <source>
        <tissue evidence="10">Blood</tissue>
    </source>
</reference>
<feature type="domain" description="RING-type" evidence="7">
    <location>
        <begin position="42"/>
        <end position="83"/>
    </location>
</feature>
<feature type="compositionally biased region" description="Polar residues" evidence="6">
    <location>
        <begin position="199"/>
        <end position="215"/>
    </location>
</feature>
<dbReference type="PANTHER" id="PTHR24103">
    <property type="entry name" value="E3 UBIQUITIN-PROTEIN LIGASE TRIM"/>
    <property type="match status" value="1"/>
</dbReference>
<name>A0A8T3CW73_9TELE</name>
<keyword evidence="3" id="KW-0862">Zinc</keyword>
<dbReference type="Pfam" id="PF25600">
    <property type="entry name" value="TRIM_CC"/>
    <property type="match status" value="1"/>
</dbReference>
<accession>A0A8T3CW73</accession>
<dbReference type="InterPro" id="IPR058030">
    <property type="entry name" value="TRIM8/14/16/25/29/45/65_CC"/>
</dbReference>
<evidence type="ECO:0000259" key="7">
    <source>
        <dbReference type="PROSITE" id="PS50089"/>
    </source>
</evidence>
<keyword evidence="2 4" id="KW-0863">Zinc-finger</keyword>
<evidence type="ECO:0000256" key="4">
    <source>
        <dbReference type="PROSITE-ProRule" id="PRU00024"/>
    </source>
</evidence>
<protein>
    <recommendedName>
        <fullName evidence="12">E3 ubiquitin-protein ligase TRIM39-like</fullName>
    </recommendedName>
</protein>
<dbReference type="InterPro" id="IPR017907">
    <property type="entry name" value="Znf_RING_CS"/>
</dbReference>
<dbReference type="PROSITE" id="PS50119">
    <property type="entry name" value="ZF_BBOX"/>
    <property type="match status" value="1"/>
</dbReference>
<evidence type="ECO:0000256" key="2">
    <source>
        <dbReference type="ARBA" id="ARBA00022771"/>
    </source>
</evidence>
<dbReference type="OrthoDB" id="6270329at2759"/>
<feature type="compositionally biased region" description="Low complexity" evidence="6">
    <location>
        <begin position="293"/>
        <end position="310"/>
    </location>
</feature>
<dbReference type="Gene3D" id="3.30.40.10">
    <property type="entry name" value="Zinc/RING finger domain, C3HC4 (zinc finger)"/>
    <property type="match status" value="1"/>
</dbReference>
<evidence type="ECO:0000256" key="5">
    <source>
        <dbReference type="SAM" id="Coils"/>
    </source>
</evidence>
<gene>
    <name evidence="10" type="ORF">AGOR_G00195320</name>
</gene>
<keyword evidence="1" id="KW-0479">Metal-binding</keyword>
<dbReference type="SMART" id="SM00184">
    <property type="entry name" value="RING"/>
    <property type="match status" value="1"/>
</dbReference>
<dbReference type="SUPFAM" id="SSF49899">
    <property type="entry name" value="Concanavalin A-like lectins/glucanases"/>
    <property type="match status" value="1"/>
</dbReference>
<proteinExistence type="predicted"/>
<evidence type="ECO:0008006" key="12">
    <source>
        <dbReference type="Google" id="ProtNLM"/>
    </source>
</evidence>
<comment type="caution">
    <text evidence="10">The sequence shown here is derived from an EMBL/GenBank/DDBJ whole genome shotgun (WGS) entry which is preliminary data.</text>
</comment>
<dbReference type="PROSITE" id="PS00518">
    <property type="entry name" value="ZF_RING_1"/>
    <property type="match status" value="1"/>
</dbReference>
<dbReference type="CDD" id="cd19769">
    <property type="entry name" value="Bbox2_TRIM16-like"/>
    <property type="match status" value="1"/>
</dbReference>
<dbReference type="PROSITE" id="PS50089">
    <property type="entry name" value="ZF_RING_2"/>
    <property type="match status" value="1"/>
</dbReference>
<keyword evidence="5" id="KW-0175">Coiled coil</keyword>
<dbReference type="InterPro" id="IPR001870">
    <property type="entry name" value="B30.2/SPRY"/>
</dbReference>
<feature type="compositionally biased region" description="Polar residues" evidence="6">
    <location>
        <begin position="244"/>
        <end position="261"/>
    </location>
</feature>
<evidence type="ECO:0000256" key="3">
    <source>
        <dbReference type="ARBA" id="ARBA00022833"/>
    </source>
</evidence>
<dbReference type="Pfam" id="PF00622">
    <property type="entry name" value="SPRY"/>
    <property type="match status" value="1"/>
</dbReference>
<dbReference type="SUPFAM" id="SSF57845">
    <property type="entry name" value="B-box zinc-binding domain"/>
    <property type="match status" value="1"/>
</dbReference>
<dbReference type="CDD" id="cd13733">
    <property type="entry name" value="SPRY_PRY_C-I_1"/>
    <property type="match status" value="1"/>
</dbReference>
<dbReference type="SMART" id="SM00449">
    <property type="entry name" value="SPRY"/>
    <property type="match status" value="1"/>
</dbReference>
<evidence type="ECO:0000256" key="6">
    <source>
        <dbReference type="SAM" id="MobiDB-lite"/>
    </source>
</evidence>
<dbReference type="EMBL" id="JAERUA010000018">
    <property type="protein sequence ID" value="KAI1887907.1"/>
    <property type="molecule type" value="Genomic_DNA"/>
</dbReference>
<feature type="region of interest" description="Disordered" evidence="6">
    <location>
        <begin position="148"/>
        <end position="167"/>
    </location>
</feature>
<sequence>MCSDQRSGRRFLVSVPGRALRETLLVGMALSPSFLSEEQFLCSICLDVFSSPVSTPCGHSFCMGCIGGYWDGHTKAWQCPLCKETFRRRPELHINRTLREITEQFKRMAGGAAGGGAAGGGASEERAHRPGELPGDLFAEMKTRFRRPAAATDPNAPTGAPAAAPLPSPPMLALRRYTLSNSCLFRKAWSFPQPTPYQSLDISQSPTPFNNLTSVPDPPQSYTPSQGFSDSCWPAPSSSPAPYQSFNPFQSPALQDPSSSPALGDRRYTLSDIPSSSSSPAPFYTSPTPPAGPGLALAPRWSTLSDVPSSSPVPPAGPGPGLTPRRYTLSGPADCLKAPLCQRHNQQLDLYCRTDQECICAACLEAEHHAHSTIPAKREWLIKKSQLGITEVELQDMIRDRELKVEEIRASMVNIRIWAETETEGSVRAFSALVSSVERSQAELLEVIEMNRRVAERQAEGLIQELQLEIAELRRRSSALGTLAQSEDHILFLRSFPALCTPPHTKDWSSVSVTSDLEDGSILRTLSQLVERCQEELRRLPESCVRSPAENSALRCQPKVKRVQEYAGVFNSSVPHRCGVWERHQPVPDSPERFDRVVCVLGQQGFTSGRHYWEVEVGGKTDWDLGVASHSINRKGKITVSPAHGYWFLSLRDRSDYAFRTEPSTSVALSLRPRRIGIYLDYHKGQVSFYNVDARLHIYTFMDTFTDVIHPFFSPCTNKSGKNEAPSLSALLVSLTE</sequence>
<feature type="compositionally biased region" description="Low complexity" evidence="6">
    <location>
        <begin position="148"/>
        <end position="163"/>
    </location>
</feature>
<dbReference type="SUPFAM" id="SSF57850">
    <property type="entry name" value="RING/U-box"/>
    <property type="match status" value="1"/>
</dbReference>
<dbReference type="InterPro" id="IPR003877">
    <property type="entry name" value="SPRY_dom"/>
</dbReference>
<dbReference type="InterPro" id="IPR000315">
    <property type="entry name" value="Znf_B-box"/>
</dbReference>
<feature type="domain" description="B30.2/SPRY" evidence="9">
    <location>
        <begin position="522"/>
        <end position="731"/>
    </location>
</feature>
<dbReference type="Gene3D" id="2.60.120.920">
    <property type="match status" value="1"/>
</dbReference>
<evidence type="ECO:0000313" key="10">
    <source>
        <dbReference type="EMBL" id="KAI1887907.1"/>
    </source>
</evidence>
<dbReference type="InterPro" id="IPR043136">
    <property type="entry name" value="B30.2/SPRY_sf"/>
</dbReference>
<dbReference type="InterPro" id="IPR027370">
    <property type="entry name" value="Znf-RING_euk"/>
</dbReference>
<dbReference type="Proteomes" id="UP000829720">
    <property type="component" value="Unassembled WGS sequence"/>
</dbReference>
<dbReference type="Gene3D" id="3.30.160.60">
    <property type="entry name" value="Classic Zinc Finger"/>
    <property type="match status" value="1"/>
</dbReference>
<dbReference type="InterPro" id="IPR013083">
    <property type="entry name" value="Znf_RING/FYVE/PHD"/>
</dbReference>
<dbReference type="Pfam" id="PF13445">
    <property type="entry name" value="zf-RING_UBOX"/>
    <property type="match status" value="1"/>
</dbReference>
<dbReference type="InterPro" id="IPR013320">
    <property type="entry name" value="ConA-like_dom_sf"/>
</dbReference>